<reference evidence="1 2" key="3">
    <citation type="journal article" date="2022" name="Microbiol. Spectr.">
        <title>Folding features and dynamics of 3D genome architecture in plant fungal pathogens.</title>
        <authorList>
            <person name="Xia C."/>
        </authorList>
    </citation>
    <scope>NUCLEOTIDE SEQUENCE [LARGE SCALE GENOMIC DNA]</scope>
    <source>
        <strain evidence="1 2">93-210</strain>
    </source>
</reference>
<comment type="caution">
    <text evidence="1">The sequence shown here is derived from an EMBL/GenBank/DDBJ whole genome shotgun (WGS) entry which is preliminary data.</text>
</comment>
<protein>
    <submittedName>
        <fullName evidence="1">Uncharacterized protein</fullName>
    </submittedName>
</protein>
<name>A0ACC0DX69_9BASI</name>
<evidence type="ECO:0000313" key="1">
    <source>
        <dbReference type="EMBL" id="KAI7939133.1"/>
    </source>
</evidence>
<reference evidence="2" key="1">
    <citation type="journal article" date="2018" name="BMC Genomics">
        <title>Genomic insights into host adaptation between the wheat stripe rust pathogen (Puccinia striiformis f. sp. tritici) and the barley stripe rust pathogen (Puccinia striiformis f. sp. hordei).</title>
        <authorList>
            <person name="Xia C."/>
            <person name="Wang M."/>
            <person name="Yin C."/>
            <person name="Cornejo O.E."/>
            <person name="Hulbert S.H."/>
            <person name="Chen X."/>
        </authorList>
    </citation>
    <scope>NUCLEOTIDE SEQUENCE [LARGE SCALE GENOMIC DNA]</scope>
    <source>
        <strain evidence="2">93-210</strain>
    </source>
</reference>
<sequence length="82" mass="9009">MASLDGTPPPLIHQSLSDTERAGGAEGVHHRTEEEDDHVVVDDARHCWWLCDGCAALHTFPSVHNFTSVLRFEGPGSYRLAV</sequence>
<proteinExistence type="predicted"/>
<dbReference type="Proteomes" id="UP001060170">
    <property type="component" value="Chromosome 15"/>
</dbReference>
<reference evidence="2" key="2">
    <citation type="journal article" date="2018" name="Mol. Plant Microbe Interact.">
        <title>Genome sequence resources for the wheat stripe rust pathogen (Puccinia striiformis f. sp. tritici) and the barley stripe rust pathogen (Puccinia striiformis f. sp. hordei).</title>
        <authorList>
            <person name="Xia C."/>
            <person name="Wang M."/>
            <person name="Yin C."/>
            <person name="Cornejo O.E."/>
            <person name="Hulbert S.H."/>
            <person name="Chen X."/>
        </authorList>
    </citation>
    <scope>NUCLEOTIDE SEQUENCE [LARGE SCALE GENOMIC DNA]</scope>
    <source>
        <strain evidence="2">93-210</strain>
    </source>
</reference>
<keyword evidence="2" id="KW-1185">Reference proteome</keyword>
<dbReference type="EMBL" id="CM045879">
    <property type="protein sequence ID" value="KAI7939133.1"/>
    <property type="molecule type" value="Genomic_DNA"/>
</dbReference>
<gene>
    <name evidence="1" type="ORF">MJO28_014712</name>
</gene>
<accession>A0ACC0DX69</accession>
<evidence type="ECO:0000313" key="2">
    <source>
        <dbReference type="Proteomes" id="UP001060170"/>
    </source>
</evidence>
<organism evidence="1 2">
    <name type="scientific">Puccinia striiformis f. sp. tritici</name>
    <dbReference type="NCBI Taxonomy" id="168172"/>
    <lineage>
        <taxon>Eukaryota</taxon>
        <taxon>Fungi</taxon>
        <taxon>Dikarya</taxon>
        <taxon>Basidiomycota</taxon>
        <taxon>Pucciniomycotina</taxon>
        <taxon>Pucciniomycetes</taxon>
        <taxon>Pucciniales</taxon>
        <taxon>Pucciniaceae</taxon>
        <taxon>Puccinia</taxon>
    </lineage>
</organism>